<evidence type="ECO:0000313" key="1">
    <source>
        <dbReference type="EMBL" id="KAG7563252.1"/>
    </source>
</evidence>
<dbReference type="PANTHER" id="PTHR23118:SF42">
    <property type="entry name" value="ATP-CITRATE SYNTHASE"/>
    <property type="match status" value="1"/>
</dbReference>
<dbReference type="EMBL" id="JAEFBJ010000010">
    <property type="protein sequence ID" value="KAG7563251.1"/>
    <property type="molecule type" value="Genomic_DNA"/>
</dbReference>
<protein>
    <submittedName>
        <fullName evidence="1">Uncharacterized protein</fullName>
    </submittedName>
</protein>
<dbReference type="EMBL" id="JAEFBJ010000010">
    <property type="protein sequence ID" value="KAG7563250.1"/>
    <property type="molecule type" value="Genomic_DNA"/>
</dbReference>
<organism evidence="1 2">
    <name type="scientific">Arabidopsis suecica</name>
    <name type="common">Swedish thale-cress</name>
    <name type="synonym">Cardaminopsis suecica</name>
    <dbReference type="NCBI Taxonomy" id="45249"/>
    <lineage>
        <taxon>Eukaryota</taxon>
        <taxon>Viridiplantae</taxon>
        <taxon>Streptophyta</taxon>
        <taxon>Embryophyta</taxon>
        <taxon>Tracheophyta</taxon>
        <taxon>Spermatophyta</taxon>
        <taxon>Magnoliopsida</taxon>
        <taxon>eudicotyledons</taxon>
        <taxon>Gunneridae</taxon>
        <taxon>Pentapetalae</taxon>
        <taxon>rosids</taxon>
        <taxon>malvids</taxon>
        <taxon>Brassicales</taxon>
        <taxon>Brassicaceae</taxon>
        <taxon>Camelineae</taxon>
        <taxon>Arabidopsis</taxon>
    </lineage>
</organism>
<comment type="caution">
    <text evidence="1">The sequence shown here is derived from an EMBL/GenBank/DDBJ whole genome shotgun (WGS) entry which is preliminary data.</text>
</comment>
<dbReference type="EMBL" id="JAEFBJ010000010">
    <property type="protein sequence ID" value="KAG7563252.1"/>
    <property type="molecule type" value="Genomic_DNA"/>
</dbReference>
<keyword evidence="2" id="KW-1185">Reference proteome</keyword>
<accession>A0A8T1ZR13</accession>
<gene>
    <name evidence="1" type="ORF">ISN44_As10g000780</name>
</gene>
<dbReference type="GO" id="GO:0006085">
    <property type="term" value="P:acetyl-CoA biosynthetic process"/>
    <property type="evidence" value="ECO:0007669"/>
    <property type="project" value="TreeGrafter"/>
</dbReference>
<dbReference type="GO" id="GO:0003878">
    <property type="term" value="F:ATP citrate synthase activity"/>
    <property type="evidence" value="ECO:0007669"/>
    <property type="project" value="TreeGrafter"/>
</dbReference>
<dbReference type="OrthoDB" id="1427015at2759"/>
<dbReference type="InterPro" id="IPR002020">
    <property type="entry name" value="Citrate_synthase"/>
</dbReference>
<name>A0A8T1ZR13_ARASU</name>
<evidence type="ECO:0000313" key="2">
    <source>
        <dbReference type="Proteomes" id="UP000694251"/>
    </source>
</evidence>
<dbReference type="GO" id="GO:0005829">
    <property type="term" value="C:cytosol"/>
    <property type="evidence" value="ECO:0007669"/>
    <property type="project" value="TreeGrafter"/>
</dbReference>
<dbReference type="AlphaFoldDB" id="A0A8T1ZR13"/>
<reference evidence="1 2" key="1">
    <citation type="submission" date="2020-12" db="EMBL/GenBank/DDBJ databases">
        <title>Concerted genomic and epigenomic changes stabilize Arabidopsis allopolyploids.</title>
        <authorList>
            <person name="Chen Z."/>
        </authorList>
    </citation>
    <scope>NUCLEOTIDE SEQUENCE [LARGE SCALE GENOMIC DNA]</scope>
    <source>
        <strain evidence="1">As9502</strain>
        <tissue evidence="1">Leaf</tissue>
    </source>
</reference>
<dbReference type="PANTHER" id="PTHR23118">
    <property type="entry name" value="ATP-CITRATE SYNTHASE"/>
    <property type="match status" value="1"/>
</dbReference>
<proteinExistence type="predicted"/>
<dbReference type="Proteomes" id="UP000694251">
    <property type="component" value="Chromosome 10"/>
</dbReference>
<sequence>MVVYLCLPSWNKVMAWEMSFLSYGSNVISRPRLFVFTYKRRNWYLKQLTVFLKQRQKQNTFSCGIFFLHLMAFCRIKSRDNRDKTVELLHKFARSNFPPVKYMEYAVQVETYTLSKANNLVLNVNKTLDLSLLGPSCPKWDVH</sequence>
<dbReference type="GO" id="GO:0006633">
    <property type="term" value="P:fatty acid biosynthetic process"/>
    <property type="evidence" value="ECO:0007669"/>
    <property type="project" value="TreeGrafter"/>
</dbReference>